<dbReference type="AlphaFoldDB" id="A0A9P8T2U9"/>
<protein>
    <submittedName>
        <fullName evidence="2">Uncharacterized protein</fullName>
    </submittedName>
</protein>
<evidence type="ECO:0000313" key="3">
    <source>
        <dbReference type="Proteomes" id="UP000769157"/>
    </source>
</evidence>
<name>A0A9P8T2U9_9ASCO</name>
<dbReference type="GeneID" id="70236715"/>
<dbReference type="RefSeq" id="XP_046060316.1">
    <property type="nucleotide sequence ID" value="XM_046205862.1"/>
</dbReference>
<sequence>MTSNVVTNSESSFVGDGPSSSVDGTGLRRRTVELELSVGNNGSDSSLDVSENGGVQGHGQGVLVVAGNGVDWVRGVGLGSSLGGVGSSGLHLAVRDLGSTAGLWSGGGGLDLAVADLSNNTRGVGGGVGLDLSVTDLGDNTGRGGGGGSLDLTVTDLGHDWGLSGSGGLDLTVTNLSHNGSGGGGGSLNLAVTDLSDNGSGGGGGGLNLTVANLSDNGSSRRSSGSGSLDLTVTNLGDNVSLHLLSLGSHWVDSNTKSVAVVSDSSGQRTGWSQGGPWVGWDVGSQTVDSQTKGTEKRKSVLHYIYCLLIVIRIDLNRSENLVGEDTVLIYLLVDPSKSIEIANFSLNLPRSGWLVFRQY</sequence>
<reference evidence="2" key="2">
    <citation type="submission" date="2021-01" db="EMBL/GenBank/DDBJ databases">
        <authorList>
            <person name="Schikora-Tamarit M.A."/>
        </authorList>
    </citation>
    <scope>NUCLEOTIDE SEQUENCE</scope>
    <source>
        <strain evidence="2">CBS6075</strain>
    </source>
</reference>
<reference evidence="2" key="1">
    <citation type="journal article" date="2021" name="Open Biol.">
        <title>Shared evolutionary footprints suggest mitochondrial oxidative damage underlies multiple complex I losses in fungi.</title>
        <authorList>
            <person name="Schikora-Tamarit M.A."/>
            <person name="Marcet-Houben M."/>
            <person name="Nosek J."/>
            <person name="Gabaldon T."/>
        </authorList>
    </citation>
    <scope>NUCLEOTIDE SEQUENCE</scope>
    <source>
        <strain evidence="2">CBS6075</strain>
    </source>
</reference>
<proteinExistence type="predicted"/>
<accession>A0A9P8T2U9</accession>
<feature type="compositionally biased region" description="Polar residues" evidence="1">
    <location>
        <begin position="1"/>
        <end position="23"/>
    </location>
</feature>
<gene>
    <name evidence="2" type="ORF">OGAPHI_004750</name>
</gene>
<evidence type="ECO:0000313" key="2">
    <source>
        <dbReference type="EMBL" id="KAH3664036.1"/>
    </source>
</evidence>
<keyword evidence="3" id="KW-1185">Reference proteome</keyword>
<comment type="caution">
    <text evidence="2">The sequence shown here is derived from an EMBL/GenBank/DDBJ whole genome shotgun (WGS) entry which is preliminary data.</text>
</comment>
<organism evidence="2 3">
    <name type="scientific">Ogataea philodendri</name>
    <dbReference type="NCBI Taxonomy" id="1378263"/>
    <lineage>
        <taxon>Eukaryota</taxon>
        <taxon>Fungi</taxon>
        <taxon>Dikarya</taxon>
        <taxon>Ascomycota</taxon>
        <taxon>Saccharomycotina</taxon>
        <taxon>Pichiomycetes</taxon>
        <taxon>Pichiales</taxon>
        <taxon>Pichiaceae</taxon>
        <taxon>Ogataea</taxon>
    </lineage>
</organism>
<evidence type="ECO:0000256" key="1">
    <source>
        <dbReference type="SAM" id="MobiDB-lite"/>
    </source>
</evidence>
<dbReference type="Proteomes" id="UP000769157">
    <property type="component" value="Unassembled WGS sequence"/>
</dbReference>
<dbReference type="EMBL" id="JAEUBE010000352">
    <property type="protein sequence ID" value="KAH3664036.1"/>
    <property type="molecule type" value="Genomic_DNA"/>
</dbReference>
<feature type="region of interest" description="Disordered" evidence="1">
    <location>
        <begin position="1"/>
        <end position="26"/>
    </location>
</feature>